<dbReference type="EMBL" id="CM035424">
    <property type="protein sequence ID" value="KAH7351610.1"/>
    <property type="molecule type" value="Genomic_DNA"/>
</dbReference>
<evidence type="ECO:0000256" key="7">
    <source>
        <dbReference type="SAM" id="MobiDB-lite"/>
    </source>
</evidence>
<dbReference type="PROSITE" id="PS50290">
    <property type="entry name" value="PI3_4_KINASE_3"/>
    <property type="match status" value="1"/>
</dbReference>
<dbReference type="EC" id="2.7.1.67" evidence="2"/>
<evidence type="ECO:0000256" key="1">
    <source>
        <dbReference type="ARBA" id="ARBA00008941"/>
    </source>
</evidence>
<evidence type="ECO:0000259" key="8">
    <source>
        <dbReference type="PROSITE" id="PS50290"/>
    </source>
</evidence>
<dbReference type="Pfam" id="PF00454">
    <property type="entry name" value="PI3_PI4_kinase"/>
    <property type="match status" value="1"/>
</dbReference>
<dbReference type="OrthoDB" id="5839at2759"/>
<gene>
    <name evidence="9" type="ORF">KP509_19G005800</name>
</gene>
<keyword evidence="10" id="KW-1185">Reference proteome</keyword>
<evidence type="ECO:0000256" key="2">
    <source>
        <dbReference type="ARBA" id="ARBA00012169"/>
    </source>
</evidence>
<feature type="region of interest" description="Disordered" evidence="7">
    <location>
        <begin position="632"/>
        <end position="656"/>
    </location>
</feature>
<dbReference type="EMBL" id="CM035424">
    <property type="protein sequence ID" value="KAH7351611.1"/>
    <property type="molecule type" value="Genomic_DNA"/>
</dbReference>
<evidence type="ECO:0000256" key="5">
    <source>
        <dbReference type="ARBA" id="ARBA00022777"/>
    </source>
</evidence>
<dbReference type="OMA" id="HEFNKVG"/>
<keyword evidence="6" id="KW-0067">ATP-binding</keyword>
<evidence type="ECO:0000256" key="4">
    <source>
        <dbReference type="ARBA" id="ARBA00022741"/>
    </source>
</evidence>
<dbReference type="PANTHER" id="PTHR45800:SF11">
    <property type="entry name" value="PHOSPHATIDYLINOSITOL 3-KINASE-RELATED PROTEIN KINASE"/>
    <property type="match status" value="1"/>
</dbReference>
<feature type="compositionally biased region" description="Polar residues" evidence="7">
    <location>
        <begin position="639"/>
        <end position="653"/>
    </location>
</feature>
<dbReference type="InterPro" id="IPR000403">
    <property type="entry name" value="PI3/4_kinase_cat_dom"/>
</dbReference>
<comment type="caution">
    <text evidence="9">The sequence shown here is derived from an EMBL/GenBank/DDBJ whole genome shotgun (WGS) entry which is preliminary data.</text>
</comment>
<sequence length="734" mass="81336">MPPSVNSPVQTRISLPISDGVLGSGVNGSGGSQTRLVGRRRIFVQTDTGNVLGIELDRADSAQTVKKKMQALWNVPTEQTDLVFGDTIFKGDLSEVRNDSPLLLTRELQRSLSTPCICPHPDKDLQFAQDKGKPFEVVGSLKCCRKMEPILKEINMAIASGIEPVAVSGGLGGAYYFRNMSGEALAIVKPTDEEPFAPNNPKGYIGKTLGQPGMKKAVRVGETGVREVAAYLLDHENFAKVPPTVLVKVAHHAFHVNGSPVGCKKPGKIGQMVSKLASCQQFVHHDYDASDHGTSRFSVAAVHRIGILDIRILNTDRHAGNILIRDVKPAENPWRFSNVHVNESLELIPIDHGLCLPEALEDPYFEWLHWPQASLPFSEEELDYISRLNGYEDANILHQELPMLREACYRILILCTTFLKRAAAAGFFLAEIGGMMTRDRMEEASQLELLCMQAKLNVEKDLAEKLYINDGYDDDVSTPENSFADETHEQFEFEMDHDSRYNAGSIADSTKLPMDWTNLSLSDLPSLPVHLSNRKEPTINNLNYFNDFHRSGAYLQICSGMSAPETKRLGSLCKFSACTPNLCNGDSSGFPQSLSLEGKPDTGFPRRTFSERGSRLKSEICPLAEEEEILSFADKNEKSPNSSKEQSLRSPRPTSLRGVSFYNQKKNYTNVSDSKTTVGKVNVSGSLVPFSPGDMSDEQWALFMDHFDNLLEIMLANRSSNVNYCQRLGISCQF</sequence>
<dbReference type="Proteomes" id="UP000825935">
    <property type="component" value="Chromosome 19"/>
</dbReference>
<accession>A0A8T2SHS0</accession>
<dbReference type="InterPro" id="IPR044571">
    <property type="entry name" value="P4KG1-8"/>
</dbReference>
<dbReference type="InterPro" id="IPR029071">
    <property type="entry name" value="Ubiquitin-like_domsf"/>
</dbReference>
<dbReference type="PANTHER" id="PTHR45800">
    <property type="entry name" value="PHOSPHATIDYLINOSITOL 4-KINASE GAMMA"/>
    <property type="match status" value="1"/>
</dbReference>
<dbReference type="SUPFAM" id="SSF54236">
    <property type="entry name" value="Ubiquitin-like"/>
    <property type="match status" value="1"/>
</dbReference>
<name>A0A8T2SHS0_CERRI</name>
<keyword evidence="4" id="KW-0547">Nucleotide-binding</keyword>
<dbReference type="CDD" id="cd17039">
    <property type="entry name" value="Ubl_ubiquitin_like"/>
    <property type="match status" value="1"/>
</dbReference>
<protein>
    <recommendedName>
        <fullName evidence="2">1-phosphatidylinositol 4-kinase</fullName>
        <ecNumber evidence="2">2.7.1.67</ecNumber>
    </recommendedName>
</protein>
<dbReference type="GO" id="GO:0005524">
    <property type="term" value="F:ATP binding"/>
    <property type="evidence" value="ECO:0007669"/>
    <property type="project" value="UniProtKB-KW"/>
</dbReference>
<proteinExistence type="inferred from homology"/>
<evidence type="ECO:0000313" key="10">
    <source>
        <dbReference type="Proteomes" id="UP000825935"/>
    </source>
</evidence>
<evidence type="ECO:0000313" key="9">
    <source>
        <dbReference type="EMBL" id="KAH7351610.1"/>
    </source>
</evidence>
<dbReference type="GO" id="GO:0004430">
    <property type="term" value="F:1-phosphatidylinositol 4-kinase activity"/>
    <property type="evidence" value="ECO:0007669"/>
    <property type="project" value="UniProtKB-EC"/>
</dbReference>
<evidence type="ECO:0000256" key="3">
    <source>
        <dbReference type="ARBA" id="ARBA00022679"/>
    </source>
</evidence>
<dbReference type="EMBL" id="CM035424">
    <property type="protein sequence ID" value="KAH7351609.1"/>
    <property type="molecule type" value="Genomic_DNA"/>
</dbReference>
<comment type="similarity">
    <text evidence="1">Belongs to the PI3/PI4-kinase family. Type II PI4K subfamily.</text>
</comment>
<keyword evidence="5" id="KW-0418">Kinase</keyword>
<feature type="domain" description="PI3K/PI4K catalytic" evidence="8">
    <location>
        <begin position="161"/>
        <end position="470"/>
    </location>
</feature>
<keyword evidence="3" id="KW-0808">Transferase</keyword>
<dbReference type="AlphaFoldDB" id="A0A8T2SHS0"/>
<organism evidence="9 10">
    <name type="scientific">Ceratopteris richardii</name>
    <name type="common">Triangle waterfern</name>
    <dbReference type="NCBI Taxonomy" id="49495"/>
    <lineage>
        <taxon>Eukaryota</taxon>
        <taxon>Viridiplantae</taxon>
        <taxon>Streptophyta</taxon>
        <taxon>Embryophyta</taxon>
        <taxon>Tracheophyta</taxon>
        <taxon>Polypodiopsida</taxon>
        <taxon>Polypodiidae</taxon>
        <taxon>Polypodiales</taxon>
        <taxon>Pteridineae</taxon>
        <taxon>Pteridaceae</taxon>
        <taxon>Parkerioideae</taxon>
        <taxon>Ceratopteris</taxon>
    </lineage>
</organism>
<evidence type="ECO:0000256" key="6">
    <source>
        <dbReference type="ARBA" id="ARBA00022840"/>
    </source>
</evidence>
<reference evidence="9" key="1">
    <citation type="submission" date="2021-08" db="EMBL/GenBank/DDBJ databases">
        <title>WGS assembly of Ceratopteris richardii.</title>
        <authorList>
            <person name="Marchant D.B."/>
            <person name="Chen G."/>
            <person name="Jenkins J."/>
            <person name="Shu S."/>
            <person name="Leebens-Mack J."/>
            <person name="Grimwood J."/>
            <person name="Schmutz J."/>
            <person name="Soltis P."/>
            <person name="Soltis D."/>
            <person name="Chen Z.-H."/>
        </authorList>
    </citation>
    <scope>NUCLEOTIDE SEQUENCE</scope>
    <source>
        <strain evidence="9">Whitten #5841</strain>
        <tissue evidence="9">Leaf</tissue>
    </source>
</reference>